<dbReference type="Proteomes" id="UP001148482">
    <property type="component" value="Unassembled WGS sequence"/>
</dbReference>
<dbReference type="InterPro" id="IPR007627">
    <property type="entry name" value="RNA_pol_sigma70_r2"/>
</dbReference>
<sequence length="161" mass="18855">MTKELQFKDLYTAHYSKVIRLCLGYTNGREEKAKDLTQEVFIKIWQNLDKFRSEANISTWIYRITVNTCLQELRKKKVVPLEIDLASHEIISSNNDEIRYKKMYECINKLSADNKTIIFLELEEVPQAEIAEITGYSHQAIRTRIHRIKEQLSKCVTDGGI</sequence>
<dbReference type="AlphaFoldDB" id="A0A9X3CY28"/>
<dbReference type="GO" id="GO:0006352">
    <property type="term" value="P:DNA-templated transcription initiation"/>
    <property type="evidence" value="ECO:0007669"/>
    <property type="project" value="InterPro"/>
</dbReference>
<keyword evidence="2" id="KW-0805">Transcription regulation</keyword>
<dbReference type="Gene3D" id="1.10.1740.10">
    <property type="match status" value="1"/>
</dbReference>
<comment type="caution">
    <text evidence="7">The sequence shown here is derived from an EMBL/GenBank/DDBJ whole genome shotgun (WGS) entry which is preliminary data.</text>
</comment>
<keyword evidence="4" id="KW-0804">Transcription</keyword>
<dbReference type="PANTHER" id="PTHR43133">
    <property type="entry name" value="RNA POLYMERASE ECF-TYPE SIGMA FACTO"/>
    <property type="match status" value="1"/>
</dbReference>
<organism evidence="7 8">
    <name type="scientific">Salinimicrobium profundisediminis</name>
    <dbReference type="NCBI Taxonomy" id="2994553"/>
    <lineage>
        <taxon>Bacteria</taxon>
        <taxon>Pseudomonadati</taxon>
        <taxon>Bacteroidota</taxon>
        <taxon>Flavobacteriia</taxon>
        <taxon>Flavobacteriales</taxon>
        <taxon>Flavobacteriaceae</taxon>
        <taxon>Salinimicrobium</taxon>
    </lineage>
</organism>
<accession>A0A9X3CY28</accession>
<dbReference type="GO" id="GO:0016987">
    <property type="term" value="F:sigma factor activity"/>
    <property type="evidence" value="ECO:0007669"/>
    <property type="project" value="UniProtKB-KW"/>
</dbReference>
<dbReference type="InterPro" id="IPR013325">
    <property type="entry name" value="RNA_pol_sigma_r2"/>
</dbReference>
<name>A0A9X3CY28_9FLAO</name>
<dbReference type="NCBIfam" id="TIGR02937">
    <property type="entry name" value="sigma70-ECF"/>
    <property type="match status" value="1"/>
</dbReference>
<dbReference type="InterPro" id="IPR014284">
    <property type="entry name" value="RNA_pol_sigma-70_dom"/>
</dbReference>
<evidence type="ECO:0000259" key="5">
    <source>
        <dbReference type="Pfam" id="PF04542"/>
    </source>
</evidence>
<dbReference type="InterPro" id="IPR013324">
    <property type="entry name" value="RNA_pol_sigma_r3/r4-like"/>
</dbReference>
<dbReference type="Pfam" id="PF08281">
    <property type="entry name" value="Sigma70_r4_2"/>
    <property type="match status" value="1"/>
</dbReference>
<evidence type="ECO:0000259" key="6">
    <source>
        <dbReference type="Pfam" id="PF08281"/>
    </source>
</evidence>
<evidence type="ECO:0000256" key="3">
    <source>
        <dbReference type="ARBA" id="ARBA00023082"/>
    </source>
</evidence>
<dbReference type="GO" id="GO:0003677">
    <property type="term" value="F:DNA binding"/>
    <property type="evidence" value="ECO:0007669"/>
    <property type="project" value="InterPro"/>
</dbReference>
<dbReference type="SUPFAM" id="SSF88659">
    <property type="entry name" value="Sigma3 and sigma4 domains of RNA polymerase sigma factors"/>
    <property type="match status" value="1"/>
</dbReference>
<dbReference type="EMBL" id="JAPJDA010000021">
    <property type="protein sequence ID" value="MCX2839072.1"/>
    <property type="molecule type" value="Genomic_DNA"/>
</dbReference>
<dbReference type="InterPro" id="IPR039425">
    <property type="entry name" value="RNA_pol_sigma-70-like"/>
</dbReference>
<proteinExistence type="inferred from homology"/>
<protein>
    <submittedName>
        <fullName evidence="7">Sigma-70 family RNA polymerase sigma factor</fullName>
    </submittedName>
</protein>
<dbReference type="InterPro" id="IPR013249">
    <property type="entry name" value="RNA_pol_sigma70_r4_t2"/>
</dbReference>
<evidence type="ECO:0000313" key="8">
    <source>
        <dbReference type="Proteomes" id="UP001148482"/>
    </source>
</evidence>
<reference evidence="7" key="1">
    <citation type="submission" date="2022-11" db="EMBL/GenBank/DDBJ databases">
        <title>Salinimicrobium profundisediminis sp. nov., isolated from deep-sea sediment of the Mariana Trench.</title>
        <authorList>
            <person name="Fu H."/>
        </authorList>
    </citation>
    <scope>NUCLEOTIDE SEQUENCE</scope>
    <source>
        <strain evidence="7">MT39</strain>
    </source>
</reference>
<gene>
    <name evidence="7" type="ORF">OQ279_13025</name>
</gene>
<dbReference type="RefSeq" id="WP_266070386.1">
    <property type="nucleotide sequence ID" value="NZ_JAPJDA010000021.1"/>
</dbReference>
<comment type="similarity">
    <text evidence="1">Belongs to the sigma-70 factor family. ECF subfamily.</text>
</comment>
<evidence type="ECO:0000256" key="4">
    <source>
        <dbReference type="ARBA" id="ARBA00023163"/>
    </source>
</evidence>
<evidence type="ECO:0000313" key="7">
    <source>
        <dbReference type="EMBL" id="MCX2839072.1"/>
    </source>
</evidence>
<dbReference type="PANTHER" id="PTHR43133:SF45">
    <property type="entry name" value="RNA POLYMERASE ECF-TYPE SIGMA FACTOR"/>
    <property type="match status" value="1"/>
</dbReference>
<evidence type="ECO:0000256" key="2">
    <source>
        <dbReference type="ARBA" id="ARBA00023015"/>
    </source>
</evidence>
<dbReference type="Pfam" id="PF04542">
    <property type="entry name" value="Sigma70_r2"/>
    <property type="match status" value="1"/>
</dbReference>
<keyword evidence="3" id="KW-0731">Sigma factor</keyword>
<feature type="domain" description="RNA polymerase sigma-70 region 2" evidence="5">
    <location>
        <begin position="10"/>
        <end position="77"/>
    </location>
</feature>
<dbReference type="InterPro" id="IPR036388">
    <property type="entry name" value="WH-like_DNA-bd_sf"/>
</dbReference>
<keyword evidence="8" id="KW-1185">Reference proteome</keyword>
<feature type="domain" description="RNA polymerase sigma factor 70 region 4 type 2" evidence="6">
    <location>
        <begin position="102"/>
        <end position="152"/>
    </location>
</feature>
<dbReference type="SUPFAM" id="SSF88946">
    <property type="entry name" value="Sigma2 domain of RNA polymerase sigma factors"/>
    <property type="match status" value="1"/>
</dbReference>
<evidence type="ECO:0000256" key="1">
    <source>
        <dbReference type="ARBA" id="ARBA00010641"/>
    </source>
</evidence>
<dbReference type="Gene3D" id="1.10.10.10">
    <property type="entry name" value="Winged helix-like DNA-binding domain superfamily/Winged helix DNA-binding domain"/>
    <property type="match status" value="1"/>
</dbReference>